<evidence type="ECO:0000313" key="3">
    <source>
        <dbReference type="Proteomes" id="UP000002754"/>
    </source>
</evidence>
<evidence type="ECO:0000313" key="2">
    <source>
        <dbReference type="EMBL" id="THG92067.1"/>
    </source>
</evidence>
<protein>
    <recommendedName>
        <fullName evidence="5">General stress protein</fullName>
    </recommendedName>
</protein>
<evidence type="ECO:0000313" key="1">
    <source>
        <dbReference type="EMBL" id="KGA96768.1"/>
    </source>
</evidence>
<proteinExistence type="predicted"/>
<dbReference type="eggNOG" id="ENOG5031HC1">
    <property type="taxonomic scope" value="Bacteria"/>
</dbReference>
<comment type="caution">
    <text evidence="1">The sequence shown here is derived from an EMBL/GenBank/DDBJ whole genome shotgun (WGS) entry which is preliminary data.</text>
</comment>
<reference evidence="2 4" key="2">
    <citation type="submission" date="2014-01" db="EMBL/GenBank/DDBJ databases">
        <title>Draft genome sequencing of Bacillus alcalophilus CGMCC 1.3604.</title>
        <authorList>
            <person name="Yang J."/>
            <person name="Diao L."/>
            <person name="Yang S."/>
        </authorList>
    </citation>
    <scope>NUCLEOTIDE SEQUENCE [LARGE SCALE GENOMIC DNA]</scope>
    <source>
        <strain evidence="2 4">CGMCC 1.3604</strain>
    </source>
</reference>
<dbReference type="AlphaFoldDB" id="A0A094WLI0"/>
<accession>A0A094WLI0</accession>
<keyword evidence="3" id="KW-1185">Reference proteome</keyword>
<dbReference type="EMBL" id="JALP01000023">
    <property type="protein sequence ID" value="THG92067.1"/>
    <property type="molecule type" value="Genomic_DNA"/>
</dbReference>
<reference evidence="1 3" key="1">
    <citation type="journal article" date="2014" name="Genome Announc.">
        <title>Draft Genome Sequence of Bacillus alcalophilus AV1934, a Classic Alkaliphile Isolated from Human Feces in 1934.</title>
        <authorList>
            <person name="Attie O."/>
            <person name="Jayaprakash A."/>
            <person name="Shah H."/>
            <person name="Paulsen I.T."/>
            <person name="Morino M."/>
            <person name="Takahashi Y."/>
            <person name="Narumi I."/>
            <person name="Sachidanandam R."/>
            <person name="Satoh K."/>
            <person name="Ito M."/>
            <person name="Krulwich T.A."/>
        </authorList>
    </citation>
    <scope>NUCLEOTIDE SEQUENCE [LARGE SCALE GENOMIC DNA]</scope>
    <source>
        <strain evidence="1 3">AV1934</strain>
    </source>
</reference>
<dbReference type="Proteomes" id="UP000002754">
    <property type="component" value="Unassembled WGS sequence"/>
</dbReference>
<evidence type="ECO:0008006" key="5">
    <source>
        <dbReference type="Google" id="ProtNLM"/>
    </source>
</evidence>
<gene>
    <name evidence="2" type="ORF">AJ85_18165</name>
    <name evidence="1" type="ORF">BALCAV_0214235</name>
</gene>
<dbReference type="RefSeq" id="WP_003321656.1">
    <property type="nucleotide sequence ID" value="NZ_ALPT02000047.1"/>
</dbReference>
<dbReference type="EMBL" id="ALPT02000047">
    <property type="protein sequence ID" value="KGA96768.1"/>
    <property type="molecule type" value="Genomic_DNA"/>
</dbReference>
<sequence length="126" mass="14250">MDNLDRKVRTSKTCSKATKGLWIGGAVLLTAVLLKKDWRDKLISEATELKKCSVNAYEFVKDNREQIIEQVRHTANEVSEVVRGISDDVKKIGESAAHLKESSEELIKTTKESAQEIKELKIKNHE</sequence>
<organism evidence="1 3">
    <name type="scientific">Alkalihalobacillus alcalophilus ATCC 27647 = CGMCC 1.3604</name>
    <dbReference type="NCBI Taxonomy" id="1218173"/>
    <lineage>
        <taxon>Bacteria</taxon>
        <taxon>Bacillati</taxon>
        <taxon>Bacillota</taxon>
        <taxon>Bacilli</taxon>
        <taxon>Bacillales</taxon>
        <taxon>Bacillaceae</taxon>
        <taxon>Alkalihalobacillus</taxon>
    </lineage>
</organism>
<dbReference type="Proteomes" id="UP000297014">
    <property type="component" value="Unassembled WGS sequence"/>
</dbReference>
<name>A0A094WLI0_ALKAL</name>
<dbReference type="OrthoDB" id="2868833at2"/>
<evidence type="ECO:0000313" key="4">
    <source>
        <dbReference type="Proteomes" id="UP000297014"/>
    </source>
</evidence>